<dbReference type="OrthoDB" id="31864at2759"/>
<keyword evidence="2" id="KW-1185">Reference proteome</keyword>
<dbReference type="RefSeq" id="XP_004183551.1">
    <property type="nucleotide sequence ID" value="XM_004183503.1"/>
</dbReference>
<sequence length="624" mass="71334">MKQLESVFLKNVILYLQTSSDICSFILINKKCCDSIQSMYTASYNLCRNTPLPKIQRYFPNIQTIYLEATTLETANVGPRFKPYIDLDASECVLKNRANCLLAKSLNNISDYAKKIRKLKIEANMLDIIADYTEKFVELKTLVINYLRQCTFLDEVLSIRTLRDVTIYFNQNAAHELADFDFQKYSNISFTFVLQNASQPTSKNQIDSAKRLSQKYPLYVQMITKESIDMKFIPDIQMAFSSFEERLTLSISSDMSGKEDFIEEMMKKCECSRLDISPPGTSEELGLFRPKGIATFDFLESEIIKEVVLRYVNCKDVVLPRKCRAFEIYNCEGKICAEQCKPEEVYIDLFECESITINEDNLKRVQINANISECDFVCNGQSGIPIVDFMKLEYVNFFCNENTDIGLMCGDTRISKICVGGLKLDHKKLEIINCTSEVILNGIDLEEVTFSNWTKANPISATVGDVKKVYVCGGLLKVLQIGKCDEIKVSSNATIKLLKKTKQKANLVKEDNSKVTKIEIMEELNSIQFIDKTLNLLFTTNESIFKTRHFERECCLKMSVIYLIIKNSTFGNDLLMKLDCLTNKILLFDVVKVAKSKCCQNNILTTSICFTPQRLSQTTLYKTF</sequence>
<dbReference type="AlphaFoldDB" id="A0A0A1TXG7"/>
<accession>A0A0A1TXG7</accession>
<dbReference type="Proteomes" id="UP000014680">
    <property type="component" value="Unassembled WGS sequence"/>
</dbReference>
<evidence type="ECO:0000313" key="1">
    <source>
        <dbReference type="EMBL" id="ELP84205.1"/>
    </source>
</evidence>
<organism evidence="1 2">
    <name type="scientific">Entamoeba invadens IP1</name>
    <dbReference type="NCBI Taxonomy" id="370355"/>
    <lineage>
        <taxon>Eukaryota</taxon>
        <taxon>Amoebozoa</taxon>
        <taxon>Evosea</taxon>
        <taxon>Archamoebae</taxon>
        <taxon>Mastigamoebida</taxon>
        <taxon>Entamoebidae</taxon>
        <taxon>Entamoeba</taxon>
    </lineage>
</organism>
<name>A0A0A1TXG7_ENTIV</name>
<gene>
    <name evidence="1" type="ORF">EIN_259490</name>
</gene>
<dbReference type="EMBL" id="KB207142">
    <property type="protein sequence ID" value="ELP84205.1"/>
    <property type="molecule type" value="Genomic_DNA"/>
</dbReference>
<dbReference type="GeneID" id="14883160"/>
<proteinExistence type="predicted"/>
<dbReference type="KEGG" id="eiv:EIN_259490"/>
<reference evidence="1 2" key="1">
    <citation type="submission" date="2012-10" db="EMBL/GenBank/DDBJ databases">
        <authorList>
            <person name="Zafar N."/>
            <person name="Inman J."/>
            <person name="Hall N."/>
            <person name="Lorenzi H."/>
            <person name="Caler E."/>
        </authorList>
    </citation>
    <scope>NUCLEOTIDE SEQUENCE [LARGE SCALE GENOMIC DNA]</scope>
    <source>
        <strain evidence="1 2">IP1</strain>
    </source>
</reference>
<evidence type="ECO:0000313" key="2">
    <source>
        <dbReference type="Proteomes" id="UP000014680"/>
    </source>
</evidence>
<protein>
    <submittedName>
        <fullName evidence="1">Uncharacterized protein</fullName>
    </submittedName>
</protein>
<dbReference type="VEuPathDB" id="AmoebaDB:EIN_259490"/>